<evidence type="ECO:0000256" key="7">
    <source>
        <dbReference type="PIRNR" id="PIRNR036548"/>
    </source>
</evidence>
<reference evidence="9 11" key="1">
    <citation type="submission" date="2020-06" db="EMBL/GenBank/DDBJ databases">
        <title>REHAB project genomes.</title>
        <authorList>
            <person name="Shaw L.P."/>
        </authorList>
    </citation>
    <scope>NUCLEOTIDE SEQUENCE [LARGE SCALE GENOMIC DNA]</scope>
    <source>
        <strain evidence="9 11">RHBSTW-00092</strain>
    </source>
</reference>
<dbReference type="SUPFAM" id="SSF54862">
    <property type="entry name" value="4Fe-4S ferredoxins"/>
    <property type="match status" value="1"/>
</dbReference>
<dbReference type="PANTHER" id="PTHR43082">
    <property type="entry name" value="FERREDOXIN-LIKE"/>
    <property type="match status" value="1"/>
</dbReference>
<accession>A0A5D1XBX0</accession>
<evidence type="ECO:0000313" key="10">
    <source>
        <dbReference type="EMBL" id="MEM0622612.1"/>
    </source>
</evidence>
<evidence type="ECO:0000256" key="1">
    <source>
        <dbReference type="ARBA" id="ARBA00006327"/>
    </source>
</evidence>
<keyword evidence="5 7" id="KW-0408">Iron</keyword>
<comment type="caution">
    <text evidence="9">The sequence shown here is derived from an EMBL/GenBank/DDBJ whole genome shotgun (WGS) entry which is preliminary data.</text>
</comment>
<dbReference type="RefSeq" id="WP_024358496.1">
    <property type="nucleotide sequence ID" value="NZ_CABGKG010000003.1"/>
</dbReference>
<evidence type="ECO:0000256" key="4">
    <source>
        <dbReference type="ARBA" id="ARBA00022982"/>
    </source>
</evidence>
<keyword evidence="4 7" id="KW-0249">Electron transport</keyword>
<protein>
    <recommendedName>
        <fullName evidence="7">Ferredoxin-like protein</fullName>
    </recommendedName>
</protein>
<evidence type="ECO:0000256" key="5">
    <source>
        <dbReference type="ARBA" id="ARBA00023004"/>
    </source>
</evidence>
<dbReference type="Proteomes" id="UP001458070">
    <property type="component" value="Unassembled WGS sequence"/>
</dbReference>
<proteinExistence type="inferred from homology"/>
<comment type="function">
    <text evidence="7">Could be a 3Fe-4S cluster-containing protein.</text>
</comment>
<dbReference type="EMBL" id="JBCGEM010000001">
    <property type="protein sequence ID" value="MEM0622612.1"/>
    <property type="molecule type" value="Genomic_DNA"/>
</dbReference>
<dbReference type="InterPro" id="IPR017896">
    <property type="entry name" value="4Fe4S_Fe-S-bd"/>
</dbReference>
<dbReference type="GO" id="GO:0005506">
    <property type="term" value="F:iron ion binding"/>
    <property type="evidence" value="ECO:0007669"/>
    <property type="project" value="UniProtKB-UniRule"/>
</dbReference>
<organism evidence="9 11">
    <name type="scientific">Klebsiella grimontii</name>
    <dbReference type="NCBI Taxonomy" id="2058152"/>
    <lineage>
        <taxon>Bacteria</taxon>
        <taxon>Pseudomonadati</taxon>
        <taxon>Pseudomonadota</taxon>
        <taxon>Gammaproteobacteria</taxon>
        <taxon>Enterobacterales</taxon>
        <taxon>Enterobacteriaceae</taxon>
        <taxon>Klebsiella/Raoultella group</taxon>
        <taxon>Klebsiella</taxon>
    </lineage>
</organism>
<feature type="domain" description="4Fe-4S ferredoxin-type" evidence="8">
    <location>
        <begin position="45"/>
        <end position="74"/>
    </location>
</feature>
<keyword evidence="6 7" id="KW-0411">Iron-sulfur</keyword>
<dbReference type="PANTHER" id="PTHR43082:SF1">
    <property type="entry name" value="FERREDOXIN-LIKE PROTEIN FIXX-RELATED"/>
    <property type="match status" value="1"/>
</dbReference>
<evidence type="ECO:0000256" key="3">
    <source>
        <dbReference type="ARBA" id="ARBA00022723"/>
    </source>
</evidence>
<evidence type="ECO:0000256" key="6">
    <source>
        <dbReference type="ARBA" id="ARBA00023014"/>
    </source>
</evidence>
<keyword evidence="12" id="KW-1185">Reference proteome</keyword>
<evidence type="ECO:0000313" key="12">
    <source>
        <dbReference type="Proteomes" id="UP001458070"/>
    </source>
</evidence>
<dbReference type="PROSITE" id="PS51379">
    <property type="entry name" value="4FE4S_FER_2"/>
    <property type="match status" value="1"/>
</dbReference>
<evidence type="ECO:0000313" key="9">
    <source>
        <dbReference type="EMBL" id="MBA8125172.1"/>
    </source>
</evidence>
<dbReference type="InterPro" id="IPR012206">
    <property type="entry name" value="Fd_FixX"/>
</dbReference>
<evidence type="ECO:0000259" key="8">
    <source>
        <dbReference type="PROSITE" id="PS51379"/>
    </source>
</evidence>
<evidence type="ECO:0000256" key="2">
    <source>
        <dbReference type="ARBA" id="ARBA00022448"/>
    </source>
</evidence>
<keyword evidence="2 7" id="KW-0813">Transport</keyword>
<dbReference type="AlphaFoldDB" id="A0A5D1XBX0"/>
<comment type="similarity">
    <text evidence="1">Belongs to the bacterial-type ferredoxin family. FixX subfamily.</text>
</comment>
<dbReference type="Gene3D" id="3.30.70.20">
    <property type="match status" value="1"/>
</dbReference>
<reference evidence="10 12" key="2">
    <citation type="submission" date="2024-04" db="EMBL/GenBank/DDBJ databases">
        <title>Draft genome assemblies of urinary isolates.</title>
        <authorList>
            <person name="Appleberry H."/>
            <person name="Kula A."/>
            <person name="Wolfe A.J."/>
            <person name="Putonti C."/>
        </authorList>
    </citation>
    <scope>NUCLEOTIDE SEQUENCE [LARGE SCALE GENOMIC DNA]</scope>
    <source>
        <strain evidence="10 12">UMB12529</strain>
    </source>
</reference>
<dbReference type="PIRSF" id="PIRSF036548">
    <property type="entry name" value="Fdx_FixX"/>
    <property type="match status" value="1"/>
</dbReference>
<dbReference type="Proteomes" id="UP000557483">
    <property type="component" value="Unassembled WGS sequence"/>
</dbReference>
<dbReference type="GO" id="GO:0051536">
    <property type="term" value="F:iron-sulfur cluster binding"/>
    <property type="evidence" value="ECO:0007669"/>
    <property type="project" value="UniProtKB-KW"/>
</dbReference>
<gene>
    <name evidence="10" type="ORF">AAFL32_01710</name>
    <name evidence="9" type="ORF">HV064_14860</name>
</gene>
<name>A0A5D1XBX0_9ENTR</name>
<sequence>MSVARNVWRPADSPHIVPSALPNEAVVELLIQSCPAGLFSRTQEGKLRVDYRGCLECGTCRLLCDEATLQEWRYPDSGFGITFRFG</sequence>
<dbReference type="EMBL" id="JABXRN010000001">
    <property type="protein sequence ID" value="MBA8125172.1"/>
    <property type="molecule type" value="Genomic_DNA"/>
</dbReference>
<keyword evidence="3 7" id="KW-0479">Metal-binding</keyword>
<evidence type="ECO:0000313" key="11">
    <source>
        <dbReference type="Proteomes" id="UP000557483"/>
    </source>
</evidence>